<feature type="region of interest" description="Disordered" evidence="3">
    <location>
        <begin position="1"/>
        <end position="36"/>
    </location>
</feature>
<dbReference type="Gene3D" id="1.10.357.10">
    <property type="entry name" value="Tetracycline Repressor, domain 2"/>
    <property type="match status" value="1"/>
</dbReference>
<dbReference type="InterPro" id="IPR001647">
    <property type="entry name" value="HTH_TetR"/>
</dbReference>
<dbReference type="PROSITE" id="PS50977">
    <property type="entry name" value="HTH_TETR_2"/>
    <property type="match status" value="1"/>
</dbReference>
<protein>
    <submittedName>
        <fullName evidence="5">TetR/AcrR family transcriptional regulator</fullName>
    </submittedName>
</protein>
<dbReference type="EMBL" id="CP074371">
    <property type="protein sequence ID" value="QVI21681.1"/>
    <property type="molecule type" value="Genomic_DNA"/>
</dbReference>
<sequence length="223" mass="24534">MGKARPEPVSAQEYVSGHLPGNRPETTAEPGADRRVRRTRAALHRALIELMLTQPYARITVRDIIDRADVGRSTFYAHYRDKDDLLLVSCIEHVRAEISAQLSRYRGEPPPLLPVEMLFRLVDEHPDVYRPLIGQRANATVLRSIRQVYAELLTEHLGPRLGSDPVAAAATITFLSWGLYGLLESVMDPAQGLTAEQAYRHFAGLWATAGDAREGGAVGGGDG</sequence>
<dbReference type="Pfam" id="PF00440">
    <property type="entry name" value="TetR_N"/>
    <property type="match status" value="1"/>
</dbReference>
<gene>
    <name evidence="5" type="ORF">KHQ06_00320</name>
</gene>
<evidence type="ECO:0000256" key="3">
    <source>
        <dbReference type="SAM" id="MobiDB-lite"/>
    </source>
</evidence>
<feature type="domain" description="HTH tetR-type" evidence="4">
    <location>
        <begin position="37"/>
        <end position="97"/>
    </location>
</feature>
<proteinExistence type="predicted"/>
<name>A0ABX8CP09_9NOCA</name>
<dbReference type="PANTHER" id="PTHR43479:SF7">
    <property type="entry name" value="TETR-FAMILY TRANSCRIPTIONAL REGULATOR"/>
    <property type="match status" value="1"/>
</dbReference>
<accession>A0ABX8CP09</accession>
<evidence type="ECO:0000259" key="4">
    <source>
        <dbReference type="PROSITE" id="PS50977"/>
    </source>
</evidence>
<keyword evidence="6" id="KW-1185">Reference proteome</keyword>
<feature type="DNA-binding region" description="H-T-H motif" evidence="2">
    <location>
        <begin position="60"/>
        <end position="79"/>
    </location>
</feature>
<evidence type="ECO:0000313" key="5">
    <source>
        <dbReference type="EMBL" id="QVI21681.1"/>
    </source>
</evidence>
<dbReference type="SUPFAM" id="SSF46689">
    <property type="entry name" value="Homeodomain-like"/>
    <property type="match status" value="1"/>
</dbReference>
<keyword evidence="1 2" id="KW-0238">DNA-binding</keyword>
<evidence type="ECO:0000256" key="2">
    <source>
        <dbReference type="PROSITE-ProRule" id="PRU00335"/>
    </source>
</evidence>
<dbReference type="InterPro" id="IPR050624">
    <property type="entry name" value="HTH-type_Tx_Regulator"/>
</dbReference>
<dbReference type="InterPro" id="IPR009057">
    <property type="entry name" value="Homeodomain-like_sf"/>
</dbReference>
<evidence type="ECO:0000313" key="6">
    <source>
        <dbReference type="Proteomes" id="UP000683310"/>
    </source>
</evidence>
<evidence type="ECO:0000256" key="1">
    <source>
        <dbReference type="ARBA" id="ARBA00023125"/>
    </source>
</evidence>
<dbReference type="PANTHER" id="PTHR43479">
    <property type="entry name" value="ACREF/ENVCD OPERON REPRESSOR-RELATED"/>
    <property type="match status" value="1"/>
</dbReference>
<reference evidence="5 6" key="1">
    <citation type="submission" date="2021-04" db="EMBL/GenBank/DDBJ databases">
        <title>Nocardia tengchongensis.</title>
        <authorList>
            <person name="Zhuang k."/>
            <person name="Ran Y."/>
            <person name="Li W."/>
        </authorList>
    </citation>
    <scope>NUCLEOTIDE SEQUENCE [LARGE SCALE GENOMIC DNA]</scope>
    <source>
        <strain evidence="5 6">CFH S0057</strain>
    </source>
</reference>
<organism evidence="5 6">
    <name type="scientific">Nocardia tengchongensis</name>
    <dbReference type="NCBI Taxonomy" id="2055889"/>
    <lineage>
        <taxon>Bacteria</taxon>
        <taxon>Bacillati</taxon>
        <taxon>Actinomycetota</taxon>
        <taxon>Actinomycetes</taxon>
        <taxon>Mycobacteriales</taxon>
        <taxon>Nocardiaceae</taxon>
        <taxon>Nocardia</taxon>
    </lineage>
</organism>
<dbReference type="Proteomes" id="UP000683310">
    <property type="component" value="Chromosome"/>
</dbReference>